<dbReference type="AlphaFoldDB" id="A0A1Y3ZQ28"/>
<accession>A0A1Y3ZQ28</accession>
<dbReference type="EMBL" id="QRYW01000011">
    <property type="protein sequence ID" value="RGV28021.1"/>
    <property type="molecule type" value="Genomic_DNA"/>
</dbReference>
<dbReference type="GO" id="GO:0016747">
    <property type="term" value="F:acyltransferase activity, transferring groups other than amino-acyl groups"/>
    <property type="evidence" value="ECO:0007669"/>
    <property type="project" value="InterPro"/>
</dbReference>
<evidence type="ECO:0000313" key="2">
    <source>
        <dbReference type="EMBL" id="RGU54948.1"/>
    </source>
</evidence>
<organism evidence="2 6">
    <name type="scientific">Odoribacter splanchnicus</name>
    <dbReference type="NCBI Taxonomy" id="28118"/>
    <lineage>
        <taxon>Bacteria</taxon>
        <taxon>Pseudomonadati</taxon>
        <taxon>Bacteroidota</taxon>
        <taxon>Bacteroidia</taxon>
        <taxon>Bacteroidales</taxon>
        <taxon>Odoribacteraceae</taxon>
        <taxon>Odoribacter</taxon>
    </lineage>
</organism>
<evidence type="ECO:0000313" key="6">
    <source>
        <dbReference type="Proteomes" id="UP000284243"/>
    </source>
</evidence>
<gene>
    <name evidence="3" type="ORF">DWW24_06740</name>
    <name evidence="2" type="ORF">DWW57_14030</name>
    <name evidence="4" type="ORF">DXA53_15185</name>
</gene>
<evidence type="ECO:0000313" key="7">
    <source>
        <dbReference type="Proteomes" id="UP000284434"/>
    </source>
</evidence>
<dbReference type="Proteomes" id="UP000283426">
    <property type="component" value="Unassembled WGS sequence"/>
</dbReference>
<evidence type="ECO:0000259" key="1">
    <source>
        <dbReference type="PROSITE" id="PS51186"/>
    </source>
</evidence>
<dbReference type="PROSITE" id="PS51186">
    <property type="entry name" value="GNAT"/>
    <property type="match status" value="1"/>
</dbReference>
<dbReference type="SUPFAM" id="SSF55729">
    <property type="entry name" value="Acyl-CoA N-acyltransferases (Nat)"/>
    <property type="match status" value="1"/>
</dbReference>
<dbReference type="PANTHER" id="PTHR43328:SF1">
    <property type="entry name" value="N-ACETYLTRANSFERASE DOMAIN-CONTAINING PROTEIN"/>
    <property type="match status" value="1"/>
</dbReference>
<keyword evidence="2" id="KW-0808">Transferase</keyword>
<comment type="caution">
    <text evidence="2">The sequence shown here is derived from an EMBL/GenBank/DDBJ whole genome shotgun (WGS) entry which is preliminary data.</text>
</comment>
<dbReference type="EMBL" id="QRYC01000023">
    <property type="protein sequence ID" value="RGU54948.1"/>
    <property type="molecule type" value="Genomic_DNA"/>
</dbReference>
<dbReference type="InterPro" id="IPR000182">
    <property type="entry name" value="GNAT_dom"/>
</dbReference>
<dbReference type="PANTHER" id="PTHR43328">
    <property type="entry name" value="ACETYLTRANSFERASE-RELATED"/>
    <property type="match status" value="1"/>
</dbReference>
<dbReference type="Pfam" id="PF13302">
    <property type="entry name" value="Acetyltransf_3"/>
    <property type="match status" value="1"/>
</dbReference>
<proteinExistence type="predicted"/>
<evidence type="ECO:0000313" key="5">
    <source>
        <dbReference type="Proteomes" id="UP000283426"/>
    </source>
</evidence>
<dbReference type="EMBL" id="QSCO01000023">
    <property type="protein sequence ID" value="RGY04619.1"/>
    <property type="molecule type" value="Genomic_DNA"/>
</dbReference>
<dbReference type="InterPro" id="IPR016181">
    <property type="entry name" value="Acyl_CoA_acyltransferase"/>
</dbReference>
<dbReference type="CDD" id="cd04301">
    <property type="entry name" value="NAT_SF"/>
    <property type="match status" value="1"/>
</dbReference>
<protein>
    <submittedName>
        <fullName evidence="2">N-acetyltransferase</fullName>
    </submittedName>
</protein>
<reference evidence="5 6" key="1">
    <citation type="submission" date="2018-08" db="EMBL/GenBank/DDBJ databases">
        <title>A genome reference for cultivated species of the human gut microbiota.</title>
        <authorList>
            <person name="Zou Y."/>
            <person name="Xue W."/>
            <person name="Luo G."/>
        </authorList>
    </citation>
    <scope>NUCLEOTIDE SEQUENCE [LARGE SCALE GENOMIC DNA]</scope>
    <source>
        <strain evidence="3 5">AF14-6AC</strain>
        <strain evidence="2 6">AF16-14</strain>
        <strain evidence="4 7">OF03-11</strain>
    </source>
</reference>
<dbReference type="Gene3D" id="3.40.630.30">
    <property type="match status" value="1"/>
</dbReference>
<dbReference type="Proteomes" id="UP000284243">
    <property type="component" value="Unassembled WGS sequence"/>
</dbReference>
<evidence type="ECO:0000313" key="3">
    <source>
        <dbReference type="EMBL" id="RGV28021.1"/>
    </source>
</evidence>
<feature type="domain" description="N-acetyltransferase" evidence="1">
    <location>
        <begin position="71"/>
        <end position="226"/>
    </location>
</feature>
<evidence type="ECO:0000313" key="4">
    <source>
        <dbReference type="EMBL" id="RGY04619.1"/>
    </source>
</evidence>
<dbReference type="Proteomes" id="UP000284434">
    <property type="component" value="Unassembled WGS sequence"/>
</dbReference>
<sequence length="229" mass="26184">MKYLCMFVAFKIKTNKSEKGEIRKNLTTMKTGKTELPRSTSGADEFFILQGKKQGVRIEGEGYVIREFSYSDCESLAENADNNKIWNNLMDNFPHPYTKQDAFDYISMVKAMPGKPMRFAIEVEGKAVGSIGFGSEGDVERVTAEVGYWIGEKYWGHGIMSKVLEDITEYAFQNFHYEKLYTIVFSTNPASMHVSQKAGYRQEAVLHHAAVKNGHLVDFYYFCKMREHG</sequence>
<name>A0A1Y3ZQ28_9BACT</name>